<dbReference type="InParanoid" id="K1Q937"/>
<accession>K1Q937</accession>
<feature type="domain" description="NWD1/2-like winged helix-turn-helix" evidence="5">
    <location>
        <begin position="720"/>
        <end position="833"/>
    </location>
</feature>
<dbReference type="InterPro" id="IPR015943">
    <property type="entry name" value="WD40/YVTN_repeat-like_dom_sf"/>
</dbReference>
<dbReference type="PANTHER" id="PTHR19871:SF14">
    <property type="entry name" value="DUF4062 DOMAIN-CONTAINING PROTEIN"/>
    <property type="match status" value="1"/>
</dbReference>
<feature type="compositionally biased region" description="Polar residues" evidence="3">
    <location>
        <begin position="53"/>
        <end position="78"/>
    </location>
</feature>
<dbReference type="HOGENOM" id="CLU_003517_0_0_1"/>
<protein>
    <submittedName>
        <fullName evidence="6">Uncharacterized protein</fullName>
    </submittedName>
</protein>
<dbReference type="InterPro" id="IPR057588">
    <property type="entry name" value="NWD1/2-like_WH"/>
</dbReference>
<dbReference type="Pfam" id="PF00400">
    <property type="entry name" value="WD40"/>
    <property type="match status" value="1"/>
</dbReference>
<reference evidence="6" key="1">
    <citation type="journal article" date="2012" name="Nature">
        <title>The oyster genome reveals stress adaptation and complexity of shell formation.</title>
        <authorList>
            <person name="Zhang G."/>
            <person name="Fang X."/>
            <person name="Guo X."/>
            <person name="Li L."/>
            <person name="Luo R."/>
            <person name="Xu F."/>
            <person name="Yang P."/>
            <person name="Zhang L."/>
            <person name="Wang X."/>
            <person name="Qi H."/>
            <person name="Xiong Z."/>
            <person name="Que H."/>
            <person name="Xie Y."/>
            <person name="Holland P.W."/>
            <person name="Paps J."/>
            <person name="Zhu Y."/>
            <person name="Wu F."/>
            <person name="Chen Y."/>
            <person name="Wang J."/>
            <person name="Peng C."/>
            <person name="Meng J."/>
            <person name="Yang L."/>
            <person name="Liu J."/>
            <person name="Wen B."/>
            <person name="Zhang N."/>
            <person name="Huang Z."/>
            <person name="Zhu Q."/>
            <person name="Feng Y."/>
            <person name="Mount A."/>
            <person name="Hedgecock D."/>
            <person name="Xu Z."/>
            <person name="Liu Y."/>
            <person name="Domazet-Loso T."/>
            <person name="Du Y."/>
            <person name="Sun X."/>
            <person name="Zhang S."/>
            <person name="Liu B."/>
            <person name="Cheng P."/>
            <person name="Jiang X."/>
            <person name="Li J."/>
            <person name="Fan D."/>
            <person name="Wang W."/>
            <person name="Fu W."/>
            <person name="Wang T."/>
            <person name="Wang B."/>
            <person name="Zhang J."/>
            <person name="Peng Z."/>
            <person name="Li Y."/>
            <person name="Li N."/>
            <person name="Wang J."/>
            <person name="Chen M."/>
            <person name="He Y."/>
            <person name="Tan F."/>
            <person name="Song X."/>
            <person name="Zheng Q."/>
            <person name="Huang R."/>
            <person name="Yang H."/>
            <person name="Du X."/>
            <person name="Chen L."/>
            <person name="Yang M."/>
            <person name="Gaffney P.M."/>
            <person name="Wang S."/>
            <person name="Luo L."/>
            <person name="She Z."/>
            <person name="Ming Y."/>
            <person name="Huang W."/>
            <person name="Zhang S."/>
            <person name="Huang B."/>
            <person name="Zhang Y."/>
            <person name="Qu T."/>
            <person name="Ni P."/>
            <person name="Miao G."/>
            <person name="Wang J."/>
            <person name="Wang Q."/>
            <person name="Steinberg C.E."/>
            <person name="Wang H."/>
            <person name="Li N."/>
            <person name="Qian L."/>
            <person name="Zhang G."/>
            <person name="Li Y."/>
            <person name="Yang H."/>
            <person name="Liu X."/>
            <person name="Wang J."/>
            <person name="Yin Y."/>
            <person name="Wang J."/>
        </authorList>
    </citation>
    <scope>NUCLEOTIDE SEQUENCE [LARGE SCALE GENOMIC DNA]</scope>
    <source>
        <strain evidence="6">05x7-T-G4-1.051#20</strain>
    </source>
</reference>
<evidence type="ECO:0000313" key="6">
    <source>
        <dbReference type="EMBL" id="EKC27854.1"/>
    </source>
</evidence>
<keyword evidence="2" id="KW-0677">Repeat</keyword>
<dbReference type="PANTHER" id="PTHR19871">
    <property type="entry name" value="BETA TRANSDUCIN-RELATED PROTEIN"/>
    <property type="match status" value="1"/>
</dbReference>
<name>K1Q937_MAGGI</name>
<organism evidence="6">
    <name type="scientific">Magallana gigas</name>
    <name type="common">Pacific oyster</name>
    <name type="synonym">Crassostrea gigas</name>
    <dbReference type="NCBI Taxonomy" id="29159"/>
    <lineage>
        <taxon>Eukaryota</taxon>
        <taxon>Metazoa</taxon>
        <taxon>Spiralia</taxon>
        <taxon>Lophotrochozoa</taxon>
        <taxon>Mollusca</taxon>
        <taxon>Bivalvia</taxon>
        <taxon>Autobranchia</taxon>
        <taxon>Pteriomorphia</taxon>
        <taxon>Ostreida</taxon>
        <taxon>Ostreoidea</taxon>
        <taxon>Ostreidae</taxon>
        <taxon>Magallana</taxon>
    </lineage>
</organism>
<dbReference type="SMART" id="SM00320">
    <property type="entry name" value="WD40"/>
    <property type="match status" value="3"/>
</dbReference>
<keyword evidence="1" id="KW-0853">WD repeat</keyword>
<dbReference type="InterPro" id="IPR036322">
    <property type="entry name" value="WD40_repeat_dom_sf"/>
</dbReference>
<dbReference type="PROSITE" id="PS50082">
    <property type="entry name" value="WD_REPEATS_2"/>
    <property type="match status" value="1"/>
</dbReference>
<feature type="domain" description="Orc1-like AAA ATPase" evidence="4">
    <location>
        <begin position="481"/>
        <end position="621"/>
    </location>
</feature>
<proteinExistence type="predicted"/>
<dbReference type="InterPro" id="IPR041664">
    <property type="entry name" value="AAA_16"/>
</dbReference>
<dbReference type="InterPro" id="IPR001680">
    <property type="entry name" value="WD40_rpt"/>
</dbReference>
<evidence type="ECO:0000256" key="2">
    <source>
        <dbReference type="ARBA" id="ARBA00022737"/>
    </source>
</evidence>
<dbReference type="Pfam" id="PF13191">
    <property type="entry name" value="AAA_16"/>
    <property type="match status" value="1"/>
</dbReference>
<evidence type="ECO:0000259" key="4">
    <source>
        <dbReference type="Pfam" id="PF13191"/>
    </source>
</evidence>
<dbReference type="EMBL" id="JH816091">
    <property type="protein sequence ID" value="EKC27854.1"/>
    <property type="molecule type" value="Genomic_DNA"/>
</dbReference>
<dbReference type="Pfam" id="PF25469">
    <property type="entry name" value="WHD_NWD1"/>
    <property type="match status" value="1"/>
</dbReference>
<dbReference type="SUPFAM" id="SSF50978">
    <property type="entry name" value="WD40 repeat-like"/>
    <property type="match status" value="1"/>
</dbReference>
<dbReference type="Gene3D" id="3.40.50.300">
    <property type="entry name" value="P-loop containing nucleotide triphosphate hydrolases"/>
    <property type="match status" value="1"/>
</dbReference>
<feature type="compositionally biased region" description="Polar residues" evidence="3">
    <location>
        <begin position="19"/>
        <end position="46"/>
    </location>
</feature>
<dbReference type="InterPro" id="IPR027417">
    <property type="entry name" value="P-loop_NTPase"/>
</dbReference>
<dbReference type="Gene3D" id="2.130.10.10">
    <property type="entry name" value="YVTN repeat-like/Quinoprotein amine dehydrogenase"/>
    <property type="match status" value="2"/>
</dbReference>
<sequence length="1601" mass="182703">MIRKTKFCSTKYLNHKNPDPSNEANTDGRNLSYNSKNGGQQTTRSGGSEALDKSTSQADVNNGGTSQNSQAATTNPDQTGEVITIPVTRGQITPEMVGRGNKIDSLTDFKVLISLSMSGKIQQETDINLARRAYDGDLSLEYPSSAKIVRIFTSSTFTDTKFERNTWMEKAYPRLKRYCLARGYEFQVVDMRWGVRDEATDDHRGTELCLRELELCQTLSTGPNFISLLSHKYGYTSLPREIDAEEFLKIFTSTEKDDQNLLNKWYKRDDNSLPPVFVLQTISKLLPDFMSRDQEKKKAAKSIWWNESEALQKTLTDVSKKVLGEKEAMKYILSITHLEVLKGVLESKDPSTECLWYKRTIKDIEHLEPSWQLSRYIECLGPVEKWQNSRQLLGKLKQKMSDILPTSNVQEYNVSWAEKGIDPTRADHADYLNHINDDFEQKMMKMIGSAINKRENAGTQEPLLQECLQHLEFCQRKSQAFGRSDDLQKIKAYLEGTSSLPFVVHATSGSGKTTVLAMAASKTKAWLSANVSVVVRFVGTTSESTDLFPFLQNLTQHIKKAKGEYAFRVEGDLKRLVSEFHASLQGVRPDRPLVIYIDALDQFSAGNAARELFWLPKILPDSVKLVVSTLEEAKYECFRKLKSFIEDESNFLHVKPFTKDDVQHIITNWLESDRRILTVEQRNMLSSAFNECPLALYLRLSYDTASSWASYHFGDEIRLEKTVRASINELFRRLEVMHGQVLTSRAFGYITAAKSGLSEAELEDILSCDDDVLNDVYMYWTPPIRRLPPLLLVRLKASLEDKHYLVKRGVDGVIVMFWYHRQFYEAAYERYCDPSVSLIIHTGIADFFSGIWAQGNKKSYTDLQGHLDASDRQVVEQPFCIADRYNTRKLNNLAYHRILSQDLNKAKEDCLCNFQFIIHRIKGTSVRQLMEDFELAGDVYPNDESINYIGHALRLSQSALIYDGDTLVSQMLGRLPSNEFTRDFLNQCEAAGVPYLRSSRCVLQQTGGQLQCALHGDDDEVWFLDMTKDGTTIVSSAASNIVKLWNVNKGKLIRSIDDLDKMVRNVHFINGDTSILVRTSNTLVCLTLLGDVIFRIPLVQHSLYVIGGHEKRTLCMYKDEWLQFYDLTNGTLKHRLTIQGVALTDPRGYRDFAHSFRLNLNYSTQELMALVDNTSKSFILLEIDSKTTPRVCRVFNDDGDEEELEIDAIAITNENSLKTDFSEKFQISYDGRYLFFPSKEQIVIYNLETQERKAILRHAHDIAVVRTVNMTKFVTVCGDNSIFIWNTAIEEIKGQKEGFIGTSVSHLLKIPNSYYVVTLTSHKNDFYIQVHDVKTGVKVRQAKLFNDHQNGTGLRPKISGMVSEKTILMPTNSRRFKNVSLETMKPTLVYKGRTSRYSPTGPRGGLILVFYYKCNDISVIDVKNRHLRYVINMASELQFLTDSLFSVEISPDDSYLLLTERKTPKGYKPKSKLDYIPVIYDVESRTAIDLFDRYQDVENFILRGKSKISVDEVAILNKNQIVTSHEDGVVRVWDSKTDGNRGFVSCEANPARVIHWTLENGSVEPPQDKDPSELFTGRDKKCVLDMNEKIMRNMVTHKLIS</sequence>
<evidence type="ECO:0000259" key="5">
    <source>
        <dbReference type="Pfam" id="PF25469"/>
    </source>
</evidence>
<feature type="region of interest" description="Disordered" evidence="3">
    <location>
        <begin position="1"/>
        <end position="82"/>
    </location>
</feature>
<dbReference type="SUPFAM" id="SSF52540">
    <property type="entry name" value="P-loop containing nucleoside triphosphate hydrolases"/>
    <property type="match status" value="1"/>
</dbReference>
<dbReference type="InterPro" id="IPR052752">
    <property type="entry name" value="NACHT-WD_repeat"/>
</dbReference>
<evidence type="ECO:0000256" key="1">
    <source>
        <dbReference type="ARBA" id="ARBA00022574"/>
    </source>
</evidence>
<evidence type="ECO:0000256" key="3">
    <source>
        <dbReference type="SAM" id="MobiDB-lite"/>
    </source>
</evidence>
<gene>
    <name evidence="6" type="ORF">CGI_10022636</name>
</gene>